<dbReference type="AlphaFoldDB" id="A0A9R1Q0I5"/>
<dbReference type="Proteomes" id="UP000324705">
    <property type="component" value="Chromosome 2B"/>
</dbReference>
<evidence type="ECO:0000256" key="1">
    <source>
        <dbReference type="SAM" id="MobiDB-lite"/>
    </source>
</evidence>
<reference evidence="2 3" key="1">
    <citation type="submission" date="2017-09" db="EMBL/GenBank/DDBJ databases">
        <authorList>
            <consortium name="International Durum Wheat Genome Sequencing Consortium (IDWGSC)"/>
            <person name="Milanesi L."/>
        </authorList>
    </citation>
    <scope>NUCLEOTIDE SEQUENCE [LARGE SCALE GENOMIC DNA]</scope>
    <source>
        <strain evidence="3">cv. Svevo</strain>
    </source>
</reference>
<protein>
    <submittedName>
        <fullName evidence="2">Uncharacterized protein</fullName>
    </submittedName>
</protein>
<sequence>MCQCVRDVLKHQAHIGTCMAGTCKAELVECVAAVLEGVHVAAEERHVGVHAAVAQEGRQQDEQALHRQVAGHEEERPAASEVHVVERDPQPAVDLDVGAQHHLNRIGRRQQPLLLHSAGVGEVDERLEVAIVDPGHRPADELHRVLHRPGHELPRRGGGPRPEDDVAGVSVRHLRAHPRSSVHRDGDAGGLPAIEPARLGHAAPQVRHHALQGAARPGCARRRLRLEPRDELPAEVHLVDHHLVVFVVAVPTDNIVVHLLVGFELDATVLVLDVQRFAGMEEGSAVVHRDGVDGGAAGRLAPGDEEVAGGAAVGHDVLRGEPHDERPAREARDLDQHQLLGPVVAAGVQAEHLRRGLERHDAVERHVGRRLHEPRAGVVEHDRAFAVGVHAEPPGPLAVVHQRPGQPGLEDGVGRRRCVERVYHRDVRVEVGLVEHGELDDVVRAGRSDAAGAVVGVDGLGRVHGDLHVDNNVK</sequence>
<name>A0A9R1Q0I5_TRITD</name>
<dbReference type="Gramene" id="TRITD2Bv1G231900.1">
    <property type="protein sequence ID" value="TRITD2Bv1G231900.1"/>
    <property type="gene ID" value="TRITD2Bv1G231900"/>
</dbReference>
<accession>A0A9R1Q0I5</accession>
<evidence type="ECO:0000313" key="3">
    <source>
        <dbReference type="Proteomes" id="UP000324705"/>
    </source>
</evidence>
<evidence type="ECO:0000313" key="2">
    <source>
        <dbReference type="EMBL" id="VAH52589.1"/>
    </source>
</evidence>
<feature type="compositionally biased region" description="Basic and acidic residues" evidence="1">
    <location>
        <begin position="58"/>
        <end position="83"/>
    </location>
</feature>
<proteinExistence type="predicted"/>
<dbReference type="EMBL" id="LT934114">
    <property type="protein sequence ID" value="VAH52589.1"/>
    <property type="molecule type" value="Genomic_DNA"/>
</dbReference>
<dbReference type="OMA" id="HEVGRAP"/>
<feature type="region of interest" description="Disordered" evidence="1">
    <location>
        <begin position="57"/>
        <end position="83"/>
    </location>
</feature>
<organism evidence="2 3">
    <name type="scientific">Triticum turgidum subsp. durum</name>
    <name type="common">Durum wheat</name>
    <name type="synonym">Triticum durum</name>
    <dbReference type="NCBI Taxonomy" id="4567"/>
    <lineage>
        <taxon>Eukaryota</taxon>
        <taxon>Viridiplantae</taxon>
        <taxon>Streptophyta</taxon>
        <taxon>Embryophyta</taxon>
        <taxon>Tracheophyta</taxon>
        <taxon>Spermatophyta</taxon>
        <taxon>Magnoliopsida</taxon>
        <taxon>Liliopsida</taxon>
        <taxon>Poales</taxon>
        <taxon>Poaceae</taxon>
        <taxon>BOP clade</taxon>
        <taxon>Pooideae</taxon>
        <taxon>Triticodae</taxon>
        <taxon>Triticeae</taxon>
        <taxon>Triticinae</taxon>
        <taxon>Triticum</taxon>
    </lineage>
</organism>
<gene>
    <name evidence="2" type="ORF">TRITD_2Bv1G231900</name>
</gene>
<keyword evidence="3" id="KW-1185">Reference proteome</keyword>